<evidence type="ECO:0000313" key="5">
    <source>
        <dbReference type="EMBL" id="VEL39382.1"/>
    </source>
</evidence>
<dbReference type="EMBL" id="CAAALY010261091">
    <property type="protein sequence ID" value="VEL39382.1"/>
    <property type="molecule type" value="Genomic_DNA"/>
</dbReference>
<evidence type="ECO:0000256" key="2">
    <source>
        <dbReference type="SAM" id="Coils"/>
    </source>
</evidence>
<proteinExistence type="predicted"/>
<dbReference type="AlphaFoldDB" id="A0A448XLD6"/>
<feature type="domain" description="Rootletin-like coiled-coil" evidence="4">
    <location>
        <begin position="4"/>
        <end position="106"/>
    </location>
</feature>
<feature type="coiled-coil region" evidence="2">
    <location>
        <begin position="4"/>
        <end position="31"/>
    </location>
</feature>
<name>A0A448XLD6_9PLAT</name>
<evidence type="ECO:0000256" key="3">
    <source>
        <dbReference type="SAM" id="MobiDB-lite"/>
    </source>
</evidence>
<dbReference type="InterPro" id="IPR055167">
    <property type="entry name" value="Rootletin-like_CC"/>
</dbReference>
<protein>
    <recommendedName>
        <fullName evidence="4">Rootletin-like coiled-coil domain-containing protein</fullName>
    </recommendedName>
</protein>
<organism evidence="5 6">
    <name type="scientific">Protopolystoma xenopodis</name>
    <dbReference type="NCBI Taxonomy" id="117903"/>
    <lineage>
        <taxon>Eukaryota</taxon>
        <taxon>Metazoa</taxon>
        <taxon>Spiralia</taxon>
        <taxon>Lophotrochozoa</taxon>
        <taxon>Platyhelminthes</taxon>
        <taxon>Monogenea</taxon>
        <taxon>Polyopisthocotylea</taxon>
        <taxon>Polystomatidea</taxon>
        <taxon>Polystomatidae</taxon>
        <taxon>Protopolystoma</taxon>
    </lineage>
</organism>
<dbReference type="Proteomes" id="UP000784294">
    <property type="component" value="Unassembled WGS sequence"/>
</dbReference>
<reference evidence="5" key="1">
    <citation type="submission" date="2018-11" db="EMBL/GenBank/DDBJ databases">
        <authorList>
            <consortium name="Pathogen Informatics"/>
        </authorList>
    </citation>
    <scope>NUCLEOTIDE SEQUENCE</scope>
</reference>
<feature type="compositionally biased region" description="Polar residues" evidence="3">
    <location>
        <begin position="187"/>
        <end position="201"/>
    </location>
</feature>
<evidence type="ECO:0000313" key="6">
    <source>
        <dbReference type="Proteomes" id="UP000784294"/>
    </source>
</evidence>
<keyword evidence="1 2" id="KW-0175">Coiled coil</keyword>
<dbReference type="OrthoDB" id="3549872at2759"/>
<gene>
    <name evidence="5" type="ORF">PXEA_LOCUS32822</name>
</gene>
<feature type="region of interest" description="Disordered" evidence="3">
    <location>
        <begin position="179"/>
        <end position="201"/>
    </location>
</feature>
<accession>A0A448XLD6</accession>
<keyword evidence="6" id="KW-1185">Reference proteome</keyword>
<evidence type="ECO:0000259" key="4">
    <source>
        <dbReference type="Pfam" id="PF15035"/>
    </source>
</evidence>
<comment type="caution">
    <text evidence="5">The sequence shown here is derived from an EMBL/GenBank/DDBJ whole genome shotgun (WGS) entry which is preliminary data.</text>
</comment>
<evidence type="ECO:0000256" key="1">
    <source>
        <dbReference type="ARBA" id="ARBA00023054"/>
    </source>
</evidence>
<dbReference type="Pfam" id="PF15035">
    <property type="entry name" value="Rootletin"/>
    <property type="match status" value="1"/>
</dbReference>
<sequence length="201" mass="23181">MRMANNLAQLNGILKDQLDQANQAYQSVNQEVSRVTLVWRQTAQQLDRREAEWREEETAFNEYFAAEHSRLLTLWRVVVSLRRQFSEMRLQTERDLSQAQSELTRHSRSLQSACGNLAANLEAVEVRRSRELTSNESSALCLRTVLDAESKVRVHTLTESLSKSQMRLMEAEARLAEVTRANEKLSEQNTESQTTGQKPDW</sequence>